<feature type="compositionally biased region" description="Polar residues" evidence="1">
    <location>
        <begin position="1"/>
        <end position="12"/>
    </location>
</feature>
<accession>A0A2J6QR43</accession>
<keyword evidence="4" id="KW-1185">Reference proteome</keyword>
<dbReference type="PANTHER" id="PTHR35910">
    <property type="entry name" value="2EXR DOMAIN-CONTAINING PROTEIN"/>
    <property type="match status" value="1"/>
</dbReference>
<gene>
    <name evidence="3" type="ORF">L207DRAFT_594137</name>
</gene>
<name>A0A2J6QR43_HYAVF</name>
<protein>
    <recommendedName>
        <fullName evidence="2">2EXR domain-containing protein</fullName>
    </recommendedName>
</protein>
<dbReference type="Proteomes" id="UP000235786">
    <property type="component" value="Unassembled WGS sequence"/>
</dbReference>
<dbReference type="Pfam" id="PF20150">
    <property type="entry name" value="2EXR"/>
    <property type="match status" value="1"/>
</dbReference>
<dbReference type="EMBL" id="KZ614015">
    <property type="protein sequence ID" value="PMD28732.1"/>
    <property type="molecule type" value="Genomic_DNA"/>
</dbReference>
<evidence type="ECO:0000259" key="2">
    <source>
        <dbReference type="Pfam" id="PF20150"/>
    </source>
</evidence>
<sequence length="267" mass="31240">MASAESIASSTMKTEKKTPSPPNDEEADGAFKLFPKLPKELRLKIWGFTLPGSRLIDTSIPSRFYSKHTMRGKYNRNPIATMVCSESREVASKRFRLLKGMNYNRWVDYEEDFFVATKVFWNKRERLMRGRDWAEVRNVVFDFNDFEESLRCVKKRLHLSGFCGGFFPVNLKKVMMIDDKLIEREDDEMTMMNGDHVLWLQWMKTEFEDLDRTPCARSRHSGPSHDTSQQTTAPVFSVGVVHRRKTSGNTTEPFRYIRIVELPKFKN</sequence>
<reference evidence="3 4" key="1">
    <citation type="submission" date="2016-04" db="EMBL/GenBank/DDBJ databases">
        <title>A degradative enzymes factory behind the ericoid mycorrhizal symbiosis.</title>
        <authorList>
            <consortium name="DOE Joint Genome Institute"/>
            <person name="Martino E."/>
            <person name="Morin E."/>
            <person name="Grelet G."/>
            <person name="Kuo A."/>
            <person name="Kohler A."/>
            <person name="Daghino S."/>
            <person name="Barry K."/>
            <person name="Choi C."/>
            <person name="Cichocki N."/>
            <person name="Clum A."/>
            <person name="Copeland A."/>
            <person name="Hainaut M."/>
            <person name="Haridas S."/>
            <person name="Labutti K."/>
            <person name="Lindquist E."/>
            <person name="Lipzen A."/>
            <person name="Khouja H.-R."/>
            <person name="Murat C."/>
            <person name="Ohm R."/>
            <person name="Olson A."/>
            <person name="Spatafora J."/>
            <person name="Veneault-Fourrey C."/>
            <person name="Henrissat B."/>
            <person name="Grigoriev I."/>
            <person name="Martin F."/>
            <person name="Perotto S."/>
        </authorList>
    </citation>
    <scope>NUCLEOTIDE SEQUENCE [LARGE SCALE GENOMIC DNA]</scope>
    <source>
        <strain evidence="3 4">F</strain>
    </source>
</reference>
<feature type="domain" description="2EXR" evidence="2">
    <location>
        <begin position="31"/>
        <end position="113"/>
    </location>
</feature>
<dbReference type="InterPro" id="IPR045518">
    <property type="entry name" value="2EXR"/>
</dbReference>
<evidence type="ECO:0000313" key="4">
    <source>
        <dbReference type="Proteomes" id="UP000235786"/>
    </source>
</evidence>
<proteinExistence type="predicted"/>
<dbReference type="AlphaFoldDB" id="A0A2J6QR43"/>
<dbReference type="PANTHER" id="PTHR35910:SF6">
    <property type="entry name" value="2EXR DOMAIN-CONTAINING PROTEIN"/>
    <property type="match status" value="1"/>
</dbReference>
<dbReference type="OrthoDB" id="3475553at2759"/>
<evidence type="ECO:0000256" key="1">
    <source>
        <dbReference type="SAM" id="MobiDB-lite"/>
    </source>
</evidence>
<organism evidence="3 4">
    <name type="scientific">Hyaloscypha variabilis (strain UAMH 11265 / GT02V1 / F)</name>
    <name type="common">Meliniomyces variabilis</name>
    <dbReference type="NCBI Taxonomy" id="1149755"/>
    <lineage>
        <taxon>Eukaryota</taxon>
        <taxon>Fungi</taxon>
        <taxon>Dikarya</taxon>
        <taxon>Ascomycota</taxon>
        <taxon>Pezizomycotina</taxon>
        <taxon>Leotiomycetes</taxon>
        <taxon>Helotiales</taxon>
        <taxon>Hyaloscyphaceae</taxon>
        <taxon>Hyaloscypha</taxon>
        <taxon>Hyaloscypha variabilis</taxon>
    </lineage>
</organism>
<feature type="region of interest" description="Disordered" evidence="1">
    <location>
        <begin position="1"/>
        <end position="29"/>
    </location>
</feature>
<evidence type="ECO:0000313" key="3">
    <source>
        <dbReference type="EMBL" id="PMD28732.1"/>
    </source>
</evidence>